<organism evidence="4 5">
    <name type="scientific">Symbiodinium natans</name>
    <dbReference type="NCBI Taxonomy" id="878477"/>
    <lineage>
        <taxon>Eukaryota</taxon>
        <taxon>Sar</taxon>
        <taxon>Alveolata</taxon>
        <taxon>Dinophyceae</taxon>
        <taxon>Suessiales</taxon>
        <taxon>Symbiodiniaceae</taxon>
        <taxon>Symbiodinium</taxon>
    </lineage>
</organism>
<dbReference type="InterPro" id="IPR036322">
    <property type="entry name" value="WD40_repeat_dom_sf"/>
</dbReference>
<evidence type="ECO:0000313" key="5">
    <source>
        <dbReference type="Proteomes" id="UP000604046"/>
    </source>
</evidence>
<dbReference type="Pfam" id="PF00400">
    <property type="entry name" value="WD40"/>
    <property type="match status" value="3"/>
</dbReference>
<dbReference type="EMBL" id="CAJNDS010000291">
    <property type="protein sequence ID" value="CAE7039569.1"/>
    <property type="molecule type" value="Genomic_DNA"/>
</dbReference>
<dbReference type="Proteomes" id="UP000604046">
    <property type="component" value="Unassembled WGS sequence"/>
</dbReference>
<accession>A0A812IKU8</accession>
<protein>
    <submittedName>
        <fullName evidence="4">WDR53 protein</fullName>
    </submittedName>
</protein>
<dbReference type="PROSITE" id="PS50082">
    <property type="entry name" value="WD_REPEATS_2"/>
    <property type="match status" value="2"/>
</dbReference>
<keyword evidence="1 3" id="KW-0853">WD repeat</keyword>
<sequence>MAGYAAAETPRLRRSHLRGHKDAVLCLCADASRLASGGADGSCRLWDLRCEGSRRSVRAAMVPGEVSSVAISAAREHMLLAAVGRTVYGFDLRSEKVVLQAADKTLPELAKDDINQVAIDAGGHLAAVAEDSGAVHLVDLNTWRVDKTLAGKNGHVNICSSVAWKPGREWTLASGGLDAAVVLWQRSGRGRKVQMQTDAEEESATSAGGAQLLNPPFVHSIAYSPDGETLAAGLGDGTVALLGPEQRLRGHLAAVAQVLYTPAGLVSAGNDRQVLLWSGPEPQLRWHHPEKVNWMAWHQNVLFVADLGHSITAYEGLL</sequence>
<dbReference type="Gene3D" id="2.130.10.10">
    <property type="entry name" value="YVTN repeat-like/Quinoprotein amine dehydrogenase"/>
    <property type="match status" value="2"/>
</dbReference>
<gene>
    <name evidence="4" type="primary">WDR53</name>
    <name evidence="4" type="ORF">SNAT2548_LOCUS4709</name>
</gene>
<dbReference type="InterPro" id="IPR015943">
    <property type="entry name" value="WD40/YVTN_repeat-like_dom_sf"/>
</dbReference>
<feature type="repeat" description="WD" evidence="3">
    <location>
        <begin position="17"/>
        <end position="49"/>
    </location>
</feature>
<dbReference type="InterPro" id="IPR001680">
    <property type="entry name" value="WD40_rpt"/>
</dbReference>
<dbReference type="InterPro" id="IPR019775">
    <property type="entry name" value="WD40_repeat_CS"/>
</dbReference>
<evidence type="ECO:0000313" key="4">
    <source>
        <dbReference type="EMBL" id="CAE7039569.1"/>
    </source>
</evidence>
<evidence type="ECO:0000256" key="2">
    <source>
        <dbReference type="ARBA" id="ARBA00022737"/>
    </source>
</evidence>
<dbReference type="PROSITE" id="PS00678">
    <property type="entry name" value="WD_REPEATS_1"/>
    <property type="match status" value="1"/>
</dbReference>
<feature type="repeat" description="WD" evidence="3">
    <location>
        <begin position="248"/>
        <end position="278"/>
    </location>
</feature>
<dbReference type="PROSITE" id="PS50294">
    <property type="entry name" value="WD_REPEATS_REGION"/>
    <property type="match status" value="1"/>
</dbReference>
<dbReference type="SUPFAM" id="SSF50978">
    <property type="entry name" value="WD40 repeat-like"/>
    <property type="match status" value="1"/>
</dbReference>
<dbReference type="AlphaFoldDB" id="A0A812IKU8"/>
<dbReference type="SMART" id="SM00320">
    <property type="entry name" value="WD40"/>
    <property type="match status" value="5"/>
</dbReference>
<name>A0A812IKU8_9DINO</name>
<proteinExistence type="predicted"/>
<evidence type="ECO:0000256" key="3">
    <source>
        <dbReference type="PROSITE-ProRule" id="PRU00221"/>
    </source>
</evidence>
<keyword evidence="5" id="KW-1185">Reference proteome</keyword>
<dbReference type="OrthoDB" id="2161379at2759"/>
<evidence type="ECO:0000256" key="1">
    <source>
        <dbReference type="ARBA" id="ARBA00022574"/>
    </source>
</evidence>
<reference evidence="4" key="1">
    <citation type="submission" date="2021-02" db="EMBL/GenBank/DDBJ databases">
        <authorList>
            <person name="Dougan E. K."/>
            <person name="Rhodes N."/>
            <person name="Thang M."/>
            <person name="Chan C."/>
        </authorList>
    </citation>
    <scope>NUCLEOTIDE SEQUENCE</scope>
</reference>
<comment type="caution">
    <text evidence="4">The sequence shown here is derived from an EMBL/GenBank/DDBJ whole genome shotgun (WGS) entry which is preliminary data.</text>
</comment>
<dbReference type="PANTHER" id="PTHR44666">
    <property type="entry name" value="WD REPEAT-CONTAINING PROTEIN 53"/>
    <property type="match status" value="1"/>
</dbReference>
<dbReference type="InterPro" id="IPR042453">
    <property type="entry name" value="WDR53"/>
</dbReference>
<keyword evidence="2" id="KW-0677">Repeat</keyword>
<dbReference type="PANTHER" id="PTHR44666:SF1">
    <property type="entry name" value="WD REPEAT-CONTAINING PROTEIN 53"/>
    <property type="match status" value="1"/>
</dbReference>